<dbReference type="PANTHER" id="PTHR42760:SF133">
    <property type="entry name" value="3-OXOACYL-[ACYL-CARRIER-PROTEIN] REDUCTASE"/>
    <property type="match status" value="1"/>
</dbReference>
<dbReference type="PANTHER" id="PTHR42760">
    <property type="entry name" value="SHORT-CHAIN DEHYDROGENASES/REDUCTASES FAMILY MEMBER"/>
    <property type="match status" value="1"/>
</dbReference>
<protein>
    <submittedName>
        <fullName evidence="3">NAD(P)-dependent dehydrogenase (Short-subunit alcohol dehydrogenase family)</fullName>
    </submittedName>
</protein>
<reference evidence="3 4" key="1">
    <citation type="submission" date="2018-04" db="EMBL/GenBank/DDBJ databases">
        <title>Genomic Encyclopedia of Type Strains, Phase IV (KMG-IV): sequencing the most valuable type-strain genomes for metagenomic binning, comparative biology and taxonomic classification.</title>
        <authorList>
            <person name="Goeker M."/>
        </authorList>
    </citation>
    <scope>NUCLEOTIDE SEQUENCE [LARGE SCALE GENOMIC DNA]</scope>
    <source>
        <strain evidence="3 4">DSM 28795</strain>
    </source>
</reference>
<dbReference type="InterPro" id="IPR002347">
    <property type="entry name" value="SDR_fam"/>
</dbReference>
<dbReference type="InterPro" id="IPR036291">
    <property type="entry name" value="NAD(P)-bd_dom_sf"/>
</dbReference>
<proteinExistence type="inferred from homology"/>
<sequence>MKNIVITGGTSGVGYAIAKDLVQDNNIIIIGRDHRRGQAAQNILGSHAHFLAGDLSTENDCQNIKESIEQLWGKVDVLINSAGIWPKNTENNISINLRAHYAFTMALGSLLRHGRVLIVSGNPMAIQNLPICEQQGTTMQRASWLLTHKTLLTILLSKILANNDTTVNSFFPGDIQSNLMPYTQQLMQKTVPVGRFLALDESLAHVTGQFFDNQGQLVPLNPNKYSIEEAQNHLTNYLKFHKM</sequence>
<comment type="caution">
    <text evidence="3">The sequence shown here is derived from an EMBL/GenBank/DDBJ whole genome shotgun (WGS) entry which is preliminary data.</text>
</comment>
<name>A0A2U1DF24_9LACO</name>
<evidence type="ECO:0000256" key="2">
    <source>
        <dbReference type="ARBA" id="ARBA00023002"/>
    </source>
</evidence>
<organism evidence="3 4">
    <name type="scientific">Convivina intestini</name>
    <dbReference type="NCBI Taxonomy" id="1505726"/>
    <lineage>
        <taxon>Bacteria</taxon>
        <taxon>Bacillati</taxon>
        <taxon>Bacillota</taxon>
        <taxon>Bacilli</taxon>
        <taxon>Lactobacillales</taxon>
        <taxon>Lactobacillaceae</taxon>
        <taxon>Convivina</taxon>
    </lineage>
</organism>
<dbReference type="AlphaFoldDB" id="A0A2U1DF24"/>
<dbReference type="PRINTS" id="PR00081">
    <property type="entry name" value="GDHRDH"/>
</dbReference>
<evidence type="ECO:0000256" key="1">
    <source>
        <dbReference type="ARBA" id="ARBA00006484"/>
    </source>
</evidence>
<dbReference type="Gene3D" id="3.40.50.720">
    <property type="entry name" value="NAD(P)-binding Rossmann-like Domain"/>
    <property type="match status" value="1"/>
</dbReference>
<dbReference type="GO" id="GO:0016616">
    <property type="term" value="F:oxidoreductase activity, acting on the CH-OH group of donors, NAD or NADP as acceptor"/>
    <property type="evidence" value="ECO:0007669"/>
    <property type="project" value="TreeGrafter"/>
</dbReference>
<dbReference type="Proteomes" id="UP000245433">
    <property type="component" value="Unassembled WGS sequence"/>
</dbReference>
<comment type="similarity">
    <text evidence="1">Belongs to the short-chain dehydrogenases/reductases (SDR) family.</text>
</comment>
<dbReference type="Pfam" id="PF00106">
    <property type="entry name" value="adh_short"/>
    <property type="match status" value="1"/>
</dbReference>
<keyword evidence="4" id="KW-1185">Reference proteome</keyword>
<dbReference type="SUPFAM" id="SSF51735">
    <property type="entry name" value="NAD(P)-binding Rossmann-fold domains"/>
    <property type="match status" value="1"/>
</dbReference>
<evidence type="ECO:0000313" key="3">
    <source>
        <dbReference type="EMBL" id="PVY86286.1"/>
    </source>
</evidence>
<keyword evidence="2" id="KW-0560">Oxidoreductase</keyword>
<accession>A0A2U1DF24</accession>
<dbReference type="CDD" id="cd05233">
    <property type="entry name" value="SDR_c"/>
    <property type="match status" value="1"/>
</dbReference>
<dbReference type="RefSeq" id="WP_089937540.1">
    <property type="nucleotide sequence ID" value="NZ_CAKOEX010000001.1"/>
</dbReference>
<gene>
    <name evidence="3" type="ORF">C7384_101201</name>
</gene>
<dbReference type="OrthoDB" id="9809821at2"/>
<dbReference type="EMBL" id="QEKT01000001">
    <property type="protein sequence ID" value="PVY86286.1"/>
    <property type="molecule type" value="Genomic_DNA"/>
</dbReference>
<evidence type="ECO:0000313" key="4">
    <source>
        <dbReference type="Proteomes" id="UP000245433"/>
    </source>
</evidence>